<keyword evidence="3" id="KW-1185">Reference proteome</keyword>
<organism evidence="2 3">
    <name type="scientific">Porphyra umbilicalis</name>
    <name type="common">Purple laver</name>
    <name type="synonym">Red alga</name>
    <dbReference type="NCBI Taxonomy" id="2786"/>
    <lineage>
        <taxon>Eukaryota</taxon>
        <taxon>Rhodophyta</taxon>
        <taxon>Bangiophyceae</taxon>
        <taxon>Bangiales</taxon>
        <taxon>Bangiaceae</taxon>
        <taxon>Porphyra</taxon>
    </lineage>
</organism>
<accession>A0A1X6NR83</accession>
<reference evidence="2 3" key="1">
    <citation type="submission" date="2017-03" db="EMBL/GenBank/DDBJ databases">
        <title>WGS assembly of Porphyra umbilicalis.</title>
        <authorList>
            <person name="Brawley S.H."/>
            <person name="Blouin N.A."/>
            <person name="Ficko-Blean E."/>
            <person name="Wheeler G.L."/>
            <person name="Lohr M."/>
            <person name="Goodson H.V."/>
            <person name="Jenkins J.W."/>
            <person name="Blaby-Haas C.E."/>
            <person name="Helliwell K.E."/>
            <person name="Chan C."/>
            <person name="Marriage T."/>
            <person name="Bhattacharya D."/>
            <person name="Klein A.S."/>
            <person name="Badis Y."/>
            <person name="Brodie J."/>
            <person name="Cao Y."/>
            <person name="Collen J."/>
            <person name="Dittami S.M."/>
            <person name="Gachon C.M."/>
            <person name="Green B.R."/>
            <person name="Karpowicz S."/>
            <person name="Kim J.W."/>
            <person name="Kudahl U."/>
            <person name="Lin S."/>
            <person name="Michel G."/>
            <person name="Mittag M."/>
            <person name="Olson B.J."/>
            <person name="Pangilinan J."/>
            <person name="Peng Y."/>
            <person name="Qiu H."/>
            <person name="Shu S."/>
            <person name="Singer J.T."/>
            <person name="Smith A.G."/>
            <person name="Sprecher B.N."/>
            <person name="Wagner V."/>
            <person name="Wang W."/>
            <person name="Wang Z.-Y."/>
            <person name="Yan J."/>
            <person name="Yarish C."/>
            <person name="Zoeuner-Riek S."/>
            <person name="Zhuang Y."/>
            <person name="Zou Y."/>
            <person name="Lindquist E.A."/>
            <person name="Grimwood J."/>
            <person name="Barry K."/>
            <person name="Rokhsar D.S."/>
            <person name="Schmutz J."/>
            <person name="Stiller J.W."/>
            <person name="Grossman A.R."/>
            <person name="Prochnik S.E."/>
        </authorList>
    </citation>
    <scope>NUCLEOTIDE SEQUENCE [LARGE SCALE GENOMIC DNA]</scope>
    <source>
        <strain evidence="2">4086291</strain>
    </source>
</reference>
<dbReference type="EMBL" id="KV919176">
    <property type="protein sequence ID" value="OSX71050.1"/>
    <property type="molecule type" value="Genomic_DNA"/>
</dbReference>
<evidence type="ECO:0000256" key="1">
    <source>
        <dbReference type="SAM" id="MobiDB-lite"/>
    </source>
</evidence>
<sequence>MTACRRAVAATVGNKTSKRRVVRTLAAPWRGGASAPTPPPPPPPPPWPPSPPPPSPLPPPPPRRGCRSSRDRCGGRWQPRPQRRRHMPPPPALAPPRSARTTRAGPTRPPRGRRNCQRHGDCRRFSWGAKTRARPARAGAAAAIGEGGAGCALQVPLHIDARGTQGAGGVDLGAHIHKQVRQPLRGLKRRHAAAAAAAAAATTVAAAAAAATAARTTESSPSAACGGHGRRARGRPPPPCEKGGVLLLPLALPSSASHPRCL</sequence>
<gene>
    <name evidence="2" type="ORF">BU14_0610s0006</name>
</gene>
<feature type="region of interest" description="Disordered" evidence="1">
    <location>
        <begin position="1"/>
        <end position="123"/>
    </location>
</feature>
<protein>
    <submittedName>
        <fullName evidence="2">Uncharacterized protein</fullName>
    </submittedName>
</protein>
<dbReference type="AlphaFoldDB" id="A0A1X6NR83"/>
<evidence type="ECO:0000313" key="2">
    <source>
        <dbReference type="EMBL" id="OSX71050.1"/>
    </source>
</evidence>
<feature type="region of interest" description="Disordered" evidence="1">
    <location>
        <begin position="213"/>
        <end position="240"/>
    </location>
</feature>
<feature type="compositionally biased region" description="Low complexity" evidence="1">
    <location>
        <begin position="95"/>
        <end position="106"/>
    </location>
</feature>
<name>A0A1X6NR83_PORUM</name>
<dbReference type="Proteomes" id="UP000218209">
    <property type="component" value="Unassembled WGS sequence"/>
</dbReference>
<evidence type="ECO:0000313" key="3">
    <source>
        <dbReference type="Proteomes" id="UP000218209"/>
    </source>
</evidence>
<feature type="compositionally biased region" description="Pro residues" evidence="1">
    <location>
        <begin position="36"/>
        <end position="63"/>
    </location>
</feature>
<proteinExistence type="predicted"/>